<evidence type="ECO:0000256" key="1">
    <source>
        <dbReference type="SAM" id="MobiDB-lite"/>
    </source>
</evidence>
<evidence type="ECO:0008006" key="4">
    <source>
        <dbReference type="Google" id="ProtNLM"/>
    </source>
</evidence>
<organism evidence="2 3">
    <name type="scientific">Fusarium zealandicum</name>
    <dbReference type="NCBI Taxonomy" id="1053134"/>
    <lineage>
        <taxon>Eukaryota</taxon>
        <taxon>Fungi</taxon>
        <taxon>Dikarya</taxon>
        <taxon>Ascomycota</taxon>
        <taxon>Pezizomycotina</taxon>
        <taxon>Sordariomycetes</taxon>
        <taxon>Hypocreomycetidae</taxon>
        <taxon>Hypocreales</taxon>
        <taxon>Nectriaceae</taxon>
        <taxon>Fusarium</taxon>
        <taxon>Fusarium staphyleae species complex</taxon>
    </lineage>
</organism>
<evidence type="ECO:0000313" key="3">
    <source>
        <dbReference type="Proteomes" id="UP000635477"/>
    </source>
</evidence>
<sequence>MGQDVYCAICGALARHYDPAFYEGDGPYNTDLMSREDCEWLGNVRVLGYRPDLKSHERAFLTSRATGREYGLYVTTEDVTFPNGESTIETYNNQNGTVIAFPIHSACYKQLCIALAPAKVDLDVLYETFKSICNGEHASCLELDYGDAKDCMSYLWVTQQGTEDMVTSPSSDQALIEYYRSLTKEFPQNQEKGPLIDPQIGPGTDAGHDPFHQLSAELILQIMELLDTPSVRQWRASSRPVAQLTIGHGFWRSRICHSMPWVYDFPQDDDDMPRQVVDWLSVFKKLDAVSDRSNKIARQLEQIRREEAESNAPLGSGRQQQMNDKICMRDWSDMNLKLTNRRRIWSVIHQVLDLYSPRKATKDLAKQGQPPTLIDAELTEIPKLILPEPMDTSSRKVALLQDFGDLATATPTMIICWKEGGELADIQVQQPDSTKDSNTEEDFPQTEIQVQDKAKVPKEGWLIGFVIVSRRDERKTHKDTVYRRIVGLGCLFSNGMTKSFGQTDGDYRVMLVSPEHFAVGFSVTTSKDSVLTSLALLQQPMSKAPSCSNGRLFKQPDGYTSPNEPVQRLGNQFNGTFNRQAIPYLWKGEIPPAAFQLHKLVDAHLANEITDKNLSPMEALVFGYSDNELSEIVALSVDTLLRGFQLHYSTGKVRSIGPNCDAMVRLNIDGKGGERIVELYVSVNYVPTCMRFVTNRGRQLIIGQRKGDEIRFPPKAPGQNVKDGGEIDEVLQKKEEEATSSTTNDAASETDDLVLRGIFGSWFQPDSALPRVDFVGTFSSPRSATQERSTELPVKTDSNGFFWAPEPPPASMVENGPVYGEKDASDRFRNETYHIPGENSYVHWLDCTRRLESVTITMCHAMAPRYRPICGMAFKYAQGTEASVGPSCLCTAESSNWTKGRSWCWCHYVAKDEADLVSKPHYIQDTFHVEGAYLKGLRLWMDSDKTLTGIQFVTTKGVESQQWGQCMGTCSVEIEFSPGKEDGAVGIKIFLDNLQRQLSQDGIMVAAIQALAEEAAK</sequence>
<reference evidence="2" key="1">
    <citation type="journal article" date="2020" name="BMC Genomics">
        <title>Correction to: Identification and distribution of gene clusters required for synthesis of sphingolipid metabolism inhibitors in diverse species of the filamentous fungus Fusarium.</title>
        <authorList>
            <person name="Kim H.S."/>
            <person name="Lohmar J.M."/>
            <person name="Busman M."/>
            <person name="Brown D.W."/>
            <person name="Naumann T.A."/>
            <person name="Divon H.H."/>
            <person name="Lysoe E."/>
            <person name="Uhlig S."/>
            <person name="Proctor R.H."/>
        </authorList>
    </citation>
    <scope>NUCLEOTIDE SEQUENCE</scope>
    <source>
        <strain evidence="2">NRRL 22465</strain>
    </source>
</reference>
<dbReference type="SUPFAM" id="SSF81383">
    <property type="entry name" value="F-box domain"/>
    <property type="match status" value="1"/>
</dbReference>
<name>A0A8H4UUG8_9HYPO</name>
<dbReference type="AlphaFoldDB" id="A0A8H4UUG8"/>
<dbReference type="InterPro" id="IPR036047">
    <property type="entry name" value="F-box-like_dom_sf"/>
</dbReference>
<accession>A0A8H4UUG8</accession>
<gene>
    <name evidence="2" type="ORF">FZEAL_794</name>
</gene>
<dbReference type="Proteomes" id="UP000635477">
    <property type="component" value="Unassembled WGS sequence"/>
</dbReference>
<protein>
    <recommendedName>
        <fullName evidence="4">F-box domain-containing protein</fullName>
    </recommendedName>
</protein>
<evidence type="ECO:0000313" key="2">
    <source>
        <dbReference type="EMBL" id="KAF4983917.1"/>
    </source>
</evidence>
<feature type="region of interest" description="Disordered" evidence="1">
    <location>
        <begin position="430"/>
        <end position="450"/>
    </location>
</feature>
<proteinExistence type="predicted"/>
<reference evidence="2" key="2">
    <citation type="submission" date="2020-05" db="EMBL/GenBank/DDBJ databases">
        <authorList>
            <person name="Kim H.-S."/>
            <person name="Proctor R.H."/>
            <person name="Brown D.W."/>
        </authorList>
    </citation>
    <scope>NUCLEOTIDE SEQUENCE</scope>
    <source>
        <strain evidence="2">NRRL 22465</strain>
    </source>
</reference>
<dbReference type="OrthoDB" id="9984533at2759"/>
<dbReference type="EMBL" id="JABEYC010000042">
    <property type="protein sequence ID" value="KAF4983917.1"/>
    <property type="molecule type" value="Genomic_DNA"/>
</dbReference>
<comment type="caution">
    <text evidence="2">The sequence shown here is derived from an EMBL/GenBank/DDBJ whole genome shotgun (WGS) entry which is preliminary data.</text>
</comment>
<keyword evidence="3" id="KW-1185">Reference proteome</keyword>